<evidence type="ECO:0000256" key="6">
    <source>
        <dbReference type="ARBA" id="ARBA00023136"/>
    </source>
</evidence>
<accession>A0ABU9T8P5</accession>
<evidence type="ECO:0000259" key="9">
    <source>
        <dbReference type="PROSITE" id="PS51123"/>
    </source>
</evidence>
<dbReference type="PANTHER" id="PTHR30329:SF21">
    <property type="entry name" value="LIPOPROTEIN YIAD-RELATED"/>
    <property type="match status" value="1"/>
</dbReference>
<dbReference type="Proteomes" id="UP001477870">
    <property type="component" value="Unassembled WGS sequence"/>
</dbReference>
<evidence type="ECO:0000256" key="5">
    <source>
        <dbReference type="ARBA" id="ARBA00022989"/>
    </source>
</evidence>
<evidence type="ECO:0000313" key="10">
    <source>
        <dbReference type="EMBL" id="MEM5502494.1"/>
    </source>
</evidence>
<dbReference type="CDD" id="cd07185">
    <property type="entry name" value="OmpA_C-like"/>
    <property type="match status" value="1"/>
</dbReference>
<evidence type="ECO:0000256" key="2">
    <source>
        <dbReference type="ARBA" id="ARBA00008914"/>
    </source>
</evidence>
<dbReference type="RefSeq" id="WP_342848801.1">
    <property type="nucleotide sequence ID" value="NZ_JBBMQO010000007.1"/>
</dbReference>
<dbReference type="InterPro" id="IPR006665">
    <property type="entry name" value="OmpA-like"/>
</dbReference>
<feature type="transmembrane region" description="Helical" evidence="8">
    <location>
        <begin position="30"/>
        <end position="49"/>
    </location>
</feature>
<dbReference type="Pfam" id="PF13677">
    <property type="entry name" value="MotB_plug"/>
    <property type="match status" value="1"/>
</dbReference>
<protein>
    <submittedName>
        <fullName evidence="10">Flagellar motor protein MotB</fullName>
    </submittedName>
</protein>
<dbReference type="PROSITE" id="PS51123">
    <property type="entry name" value="OMPA_2"/>
    <property type="match status" value="1"/>
</dbReference>
<evidence type="ECO:0000313" key="11">
    <source>
        <dbReference type="Proteomes" id="UP001477870"/>
    </source>
</evidence>
<sequence>MLGENEKQEIIIVRRGGGGEEGHHGGAWKIAFADFMTAMMALFLVLWLVNATDDKAQKSIASYFNPVKLVDSKKSEKGLSPADNTVDEVEQEHEAKGQTEAEFFGNPAAVLDEIVAEDAIAAPIDEQVGAGTGSPSDVENDYVAEPVFIDPFSQTYWDEQGDALTEPETAEAESLREIIQEQLQEGETAEAADKVGEQIETPEAELEIAQAEIEPAVENEVTQEAIEAAGETPDVQIEEAAKPTEAEELAAKVEETLEDVLNVIGLDKDQVQVVAQSEGVLVSLSDDLGFSMFGVGSAIPKAELINAVDAIGAQIADKDVSLSVIGHTDGRPYRGEAYDNWRLSAARAQATLYMLVRSGVDEKRIVSVSGKADRDLKNSEDPFAPENRRIDIMIALDSQ</sequence>
<organism evidence="10 11">
    <name type="scientific">Ahrensia kielensis</name>
    <dbReference type="NCBI Taxonomy" id="76980"/>
    <lineage>
        <taxon>Bacteria</taxon>
        <taxon>Pseudomonadati</taxon>
        <taxon>Pseudomonadota</taxon>
        <taxon>Alphaproteobacteria</taxon>
        <taxon>Hyphomicrobiales</taxon>
        <taxon>Ahrensiaceae</taxon>
        <taxon>Ahrensia</taxon>
    </lineage>
</organism>
<evidence type="ECO:0000256" key="1">
    <source>
        <dbReference type="ARBA" id="ARBA00004162"/>
    </source>
</evidence>
<gene>
    <name evidence="10" type="ORF">WNY59_12940</name>
</gene>
<keyword evidence="10" id="KW-0969">Cilium</keyword>
<comment type="subcellular location">
    <subcellularLocation>
        <location evidence="1">Cell membrane</location>
        <topology evidence="1">Single-pass membrane protein</topology>
    </subcellularLocation>
</comment>
<keyword evidence="5 8" id="KW-1133">Transmembrane helix</keyword>
<dbReference type="PANTHER" id="PTHR30329">
    <property type="entry name" value="STATOR ELEMENT OF FLAGELLAR MOTOR COMPLEX"/>
    <property type="match status" value="1"/>
</dbReference>
<keyword evidence="10" id="KW-0282">Flagellum</keyword>
<keyword evidence="4 8" id="KW-0812">Transmembrane</keyword>
<evidence type="ECO:0000256" key="3">
    <source>
        <dbReference type="ARBA" id="ARBA00022475"/>
    </source>
</evidence>
<dbReference type="InterPro" id="IPR036737">
    <property type="entry name" value="OmpA-like_sf"/>
</dbReference>
<dbReference type="Pfam" id="PF00691">
    <property type="entry name" value="OmpA"/>
    <property type="match status" value="1"/>
</dbReference>
<dbReference type="Gene3D" id="3.30.1330.60">
    <property type="entry name" value="OmpA-like domain"/>
    <property type="match status" value="1"/>
</dbReference>
<evidence type="ECO:0000256" key="4">
    <source>
        <dbReference type="ARBA" id="ARBA00022692"/>
    </source>
</evidence>
<comment type="similarity">
    <text evidence="2">Belongs to the MotB family.</text>
</comment>
<keyword evidence="10" id="KW-0966">Cell projection</keyword>
<dbReference type="InterPro" id="IPR025713">
    <property type="entry name" value="MotB-like_N_dom"/>
</dbReference>
<dbReference type="EMBL" id="JBBMQO010000007">
    <property type="protein sequence ID" value="MEM5502494.1"/>
    <property type="molecule type" value="Genomic_DNA"/>
</dbReference>
<proteinExistence type="inferred from homology"/>
<dbReference type="InterPro" id="IPR050330">
    <property type="entry name" value="Bact_OuterMem_StrucFunc"/>
</dbReference>
<keyword evidence="11" id="KW-1185">Reference proteome</keyword>
<keyword evidence="3" id="KW-1003">Cell membrane</keyword>
<evidence type="ECO:0000256" key="8">
    <source>
        <dbReference type="SAM" id="Phobius"/>
    </source>
</evidence>
<comment type="caution">
    <text evidence="10">The sequence shown here is derived from an EMBL/GenBank/DDBJ whole genome shotgun (WGS) entry which is preliminary data.</text>
</comment>
<feature type="domain" description="OmpA-like" evidence="9">
    <location>
        <begin position="280"/>
        <end position="398"/>
    </location>
</feature>
<name>A0ABU9T8P5_9HYPH</name>
<keyword evidence="6 7" id="KW-0472">Membrane</keyword>
<reference evidence="10 11" key="1">
    <citation type="submission" date="2024-03" db="EMBL/GenBank/DDBJ databases">
        <title>Community enrichment and isolation of bacterial strains for fucoidan degradation.</title>
        <authorList>
            <person name="Sichert A."/>
        </authorList>
    </citation>
    <scope>NUCLEOTIDE SEQUENCE [LARGE SCALE GENOMIC DNA]</scope>
    <source>
        <strain evidence="10 11">AS62</strain>
    </source>
</reference>
<dbReference type="SUPFAM" id="SSF103088">
    <property type="entry name" value="OmpA-like"/>
    <property type="match status" value="1"/>
</dbReference>
<evidence type="ECO:0000256" key="7">
    <source>
        <dbReference type="PROSITE-ProRule" id="PRU00473"/>
    </source>
</evidence>